<sequence length="194" mass="22183">MSLIVPDFTESVVVRVPPDIDSSSRRVPAALRLRRARGHERRVGRSATVRVVAEAAGAFRRTAIERSDQRIAWDRTDQAFFAAGACHILAWVCRDSYPDRPIEIAGVRFADGWQVFHAYALWDGWAFDHSGWNPEPELLAANTAFEGRPLERVTIVDSLADFCETHHSRMPHQYWQDPLPRARDYLSRYTPPWA</sequence>
<dbReference type="AlphaFoldDB" id="A0A1C4VHG0"/>
<accession>A0A1C4VHG0</accession>
<evidence type="ECO:0000313" key="2">
    <source>
        <dbReference type="Proteomes" id="UP000198243"/>
    </source>
</evidence>
<reference evidence="2" key="1">
    <citation type="submission" date="2016-06" db="EMBL/GenBank/DDBJ databases">
        <authorList>
            <person name="Varghese N."/>
            <person name="Submissions Spin"/>
        </authorList>
    </citation>
    <scope>NUCLEOTIDE SEQUENCE [LARGE SCALE GENOMIC DNA]</scope>
    <source>
        <strain evidence="2">DSM 44875</strain>
    </source>
</reference>
<protein>
    <submittedName>
        <fullName evidence="1">Uncharacterized protein</fullName>
    </submittedName>
</protein>
<dbReference type="EMBL" id="LT607412">
    <property type="protein sequence ID" value="SCE83271.1"/>
    <property type="molecule type" value="Genomic_DNA"/>
</dbReference>
<evidence type="ECO:0000313" key="1">
    <source>
        <dbReference type="EMBL" id="SCE83271.1"/>
    </source>
</evidence>
<keyword evidence="2" id="KW-1185">Reference proteome</keyword>
<gene>
    <name evidence="1" type="ORF">GA0070607_2117</name>
</gene>
<organism evidence="1 2">
    <name type="scientific">Micromonospora coriariae</name>
    <dbReference type="NCBI Taxonomy" id="285665"/>
    <lineage>
        <taxon>Bacteria</taxon>
        <taxon>Bacillati</taxon>
        <taxon>Actinomycetota</taxon>
        <taxon>Actinomycetes</taxon>
        <taxon>Micromonosporales</taxon>
        <taxon>Micromonosporaceae</taxon>
        <taxon>Micromonospora</taxon>
    </lineage>
</organism>
<dbReference type="Proteomes" id="UP000198243">
    <property type="component" value="Chromosome I"/>
</dbReference>
<proteinExistence type="predicted"/>
<name>A0A1C4VHG0_9ACTN</name>